<keyword evidence="3 6" id="KW-0812">Transmembrane</keyword>
<evidence type="ECO:0000256" key="6">
    <source>
        <dbReference type="SAM" id="Phobius"/>
    </source>
</evidence>
<evidence type="ECO:0000256" key="3">
    <source>
        <dbReference type="ARBA" id="ARBA00022692"/>
    </source>
</evidence>
<dbReference type="SUPFAM" id="SSF103473">
    <property type="entry name" value="MFS general substrate transporter"/>
    <property type="match status" value="1"/>
</dbReference>
<feature type="transmembrane region" description="Helical" evidence="6">
    <location>
        <begin position="114"/>
        <end position="133"/>
    </location>
</feature>
<evidence type="ECO:0000313" key="7">
    <source>
        <dbReference type="EMBL" id="KAE9975511.1"/>
    </source>
</evidence>
<organism evidence="7 8">
    <name type="scientific">Venturia inaequalis</name>
    <name type="common">Apple scab fungus</name>
    <dbReference type="NCBI Taxonomy" id="5025"/>
    <lineage>
        <taxon>Eukaryota</taxon>
        <taxon>Fungi</taxon>
        <taxon>Dikarya</taxon>
        <taxon>Ascomycota</taxon>
        <taxon>Pezizomycotina</taxon>
        <taxon>Dothideomycetes</taxon>
        <taxon>Pleosporomycetidae</taxon>
        <taxon>Venturiales</taxon>
        <taxon>Venturiaceae</taxon>
        <taxon>Venturia</taxon>
    </lineage>
</organism>
<evidence type="ECO:0000256" key="2">
    <source>
        <dbReference type="ARBA" id="ARBA00022448"/>
    </source>
</evidence>
<sequence length="515" mass="56266">MRPIRFPVMSNYRALVTADGEESSRFESVERFRRNADREASTLYLIILTCSTGGLQVVWSLIMSNGTPFLITLGLPESLTALVWAAAPLCGFLVQPYVGVMSDRCQSPWGRRKPFILGGTIGCVACMLGLAVTKPSFHLLAQIWQWNIKDGAAQTWMLLSAISWILGLNFSIQPLQAGMRALIVDNCPAQQQAEASAWAGRITVLGNLIGYLFGFVPVHSIMPSIDVSQFAWLCIVASFILSATVGITCVLIQEEDPRSLPTTLGEGLSFIKTIKHIVWSAQAMSYSTFEVCKVQFFAWMGWFPYLFYISSYVGNLYAAPRLAEDINMSSSDQEKIIEDAVRLGSLASLVFAVFALLTSIILPIIIDKFTHDAGQKPTTAITTAWTYTHLIFSVSMFSTIFVNSQTTAIVLAAFVGVSWAGTLWIPFALIGKDLAARNELNARVLDGELEPAQQDQAGAIMGLHNSAISAPQILAALTSGIILWLVPRDGLGWVMRFGGCSSLAAAWFSSKMEAR</sequence>
<dbReference type="Proteomes" id="UP000433883">
    <property type="component" value="Unassembled WGS sequence"/>
</dbReference>
<comment type="subcellular location">
    <subcellularLocation>
        <location evidence="1">Membrane</location>
        <topology evidence="1">Multi-pass membrane protein</topology>
    </subcellularLocation>
</comment>
<evidence type="ECO:0000256" key="1">
    <source>
        <dbReference type="ARBA" id="ARBA00004141"/>
    </source>
</evidence>
<feature type="transmembrane region" description="Helical" evidence="6">
    <location>
        <begin position="378"/>
        <end position="402"/>
    </location>
</feature>
<evidence type="ECO:0008006" key="9">
    <source>
        <dbReference type="Google" id="ProtNLM"/>
    </source>
</evidence>
<reference evidence="7 8" key="1">
    <citation type="submission" date="2019-11" db="EMBL/GenBank/DDBJ databases">
        <title>Venturia inaequalis Genome Resource.</title>
        <authorList>
            <person name="Lichtner F.J."/>
        </authorList>
    </citation>
    <scope>NUCLEOTIDE SEQUENCE [LARGE SCALE GENOMIC DNA]</scope>
    <source>
        <strain evidence="7">Bline_iso_100314</strain>
    </source>
</reference>
<feature type="transmembrane region" description="Helical" evidence="6">
    <location>
        <begin position="230"/>
        <end position="252"/>
    </location>
</feature>
<feature type="transmembrane region" description="Helical" evidence="6">
    <location>
        <begin position="82"/>
        <end position="102"/>
    </location>
</feature>
<name>A0A8H3URR9_VENIN</name>
<accession>A0A8H3URR9</accession>
<dbReference type="GO" id="GO:0008506">
    <property type="term" value="F:sucrose:proton symporter activity"/>
    <property type="evidence" value="ECO:0007669"/>
    <property type="project" value="TreeGrafter"/>
</dbReference>
<evidence type="ECO:0000313" key="8">
    <source>
        <dbReference type="Proteomes" id="UP000433883"/>
    </source>
</evidence>
<feature type="transmembrane region" description="Helical" evidence="6">
    <location>
        <begin position="296"/>
        <end position="320"/>
    </location>
</feature>
<evidence type="ECO:0000256" key="4">
    <source>
        <dbReference type="ARBA" id="ARBA00022989"/>
    </source>
</evidence>
<keyword evidence="4 6" id="KW-1133">Transmembrane helix</keyword>
<feature type="transmembrane region" description="Helical" evidence="6">
    <location>
        <begin position="340"/>
        <end position="366"/>
    </location>
</feature>
<dbReference type="AlphaFoldDB" id="A0A8H3URR9"/>
<feature type="transmembrane region" description="Helical" evidence="6">
    <location>
        <begin position="43"/>
        <end position="62"/>
    </location>
</feature>
<keyword evidence="2" id="KW-0813">Transport</keyword>
<feature type="transmembrane region" description="Helical" evidence="6">
    <location>
        <begin position="468"/>
        <end position="487"/>
    </location>
</feature>
<gene>
    <name evidence="7" type="ORF">BLS_002565</name>
</gene>
<dbReference type="PANTHER" id="PTHR19432:SF35">
    <property type="entry name" value="SOLUTE CARRIER FAMILY 45 MEMBER 3 ISOFORM X1"/>
    <property type="match status" value="1"/>
</dbReference>
<dbReference type="EMBL" id="WNWQ01000176">
    <property type="protein sequence ID" value="KAE9975511.1"/>
    <property type="molecule type" value="Genomic_DNA"/>
</dbReference>
<evidence type="ECO:0000256" key="5">
    <source>
        <dbReference type="ARBA" id="ARBA00023136"/>
    </source>
</evidence>
<dbReference type="GO" id="GO:0005886">
    <property type="term" value="C:plasma membrane"/>
    <property type="evidence" value="ECO:0007669"/>
    <property type="project" value="TreeGrafter"/>
</dbReference>
<dbReference type="PANTHER" id="PTHR19432">
    <property type="entry name" value="SUGAR TRANSPORTER"/>
    <property type="match status" value="1"/>
</dbReference>
<dbReference type="Gene3D" id="1.20.1250.20">
    <property type="entry name" value="MFS general substrate transporter like domains"/>
    <property type="match status" value="2"/>
</dbReference>
<keyword evidence="5 6" id="KW-0472">Membrane</keyword>
<protein>
    <recommendedName>
        <fullName evidence="9">MFS general substrate transporter</fullName>
    </recommendedName>
</protein>
<comment type="caution">
    <text evidence="7">The sequence shown here is derived from an EMBL/GenBank/DDBJ whole genome shotgun (WGS) entry which is preliminary data.</text>
</comment>
<feature type="transmembrane region" description="Helical" evidence="6">
    <location>
        <begin position="153"/>
        <end position="172"/>
    </location>
</feature>
<proteinExistence type="predicted"/>
<dbReference type="InterPro" id="IPR036259">
    <property type="entry name" value="MFS_trans_sf"/>
</dbReference>
<feature type="transmembrane region" description="Helical" evidence="6">
    <location>
        <begin position="408"/>
        <end position="430"/>
    </location>
</feature>